<dbReference type="InterPro" id="IPR006311">
    <property type="entry name" value="TAT_signal"/>
</dbReference>
<dbReference type="SUPFAM" id="SSF56281">
    <property type="entry name" value="Metallo-hydrolase/oxidoreductase"/>
    <property type="match status" value="1"/>
</dbReference>
<gene>
    <name evidence="2" type="ORF">ACFSMZ_13795</name>
</gene>
<comment type="caution">
    <text evidence="2">The sequence shown here is derived from an EMBL/GenBank/DDBJ whole genome shotgun (WGS) entry which is preliminary data.</text>
</comment>
<feature type="chain" id="PRO_5046676331" evidence="1">
    <location>
        <begin position="31"/>
        <end position="257"/>
    </location>
</feature>
<evidence type="ECO:0000313" key="3">
    <source>
        <dbReference type="Proteomes" id="UP001597373"/>
    </source>
</evidence>
<dbReference type="Pfam" id="PF13483">
    <property type="entry name" value="Lactamase_B_3"/>
    <property type="match status" value="1"/>
</dbReference>
<dbReference type="RefSeq" id="WP_345098097.1">
    <property type="nucleotide sequence ID" value="NZ_BAABGS010000012.1"/>
</dbReference>
<accession>A0ABW5DJY3</accession>
<dbReference type="Gene3D" id="3.60.15.10">
    <property type="entry name" value="Ribonuclease Z/Hydroxyacylglutathione hydrolase-like"/>
    <property type="match status" value="1"/>
</dbReference>
<evidence type="ECO:0000256" key="1">
    <source>
        <dbReference type="SAM" id="SignalP"/>
    </source>
</evidence>
<evidence type="ECO:0000313" key="2">
    <source>
        <dbReference type="EMBL" id="MFD2260823.1"/>
    </source>
</evidence>
<dbReference type="PANTHER" id="PTHR43546">
    <property type="entry name" value="UPF0173 METAL-DEPENDENT HYDROLASE MJ1163-RELATED"/>
    <property type="match status" value="1"/>
</dbReference>
<proteinExistence type="predicted"/>
<keyword evidence="3" id="KW-1185">Reference proteome</keyword>
<dbReference type="Proteomes" id="UP001597373">
    <property type="component" value="Unassembled WGS sequence"/>
</dbReference>
<reference evidence="3" key="1">
    <citation type="journal article" date="2019" name="Int. J. Syst. Evol. Microbiol.">
        <title>The Global Catalogue of Microorganisms (GCM) 10K type strain sequencing project: providing services to taxonomists for standard genome sequencing and annotation.</title>
        <authorList>
            <consortium name="The Broad Institute Genomics Platform"/>
            <consortium name="The Broad Institute Genome Sequencing Center for Infectious Disease"/>
            <person name="Wu L."/>
            <person name="Ma J."/>
        </authorList>
    </citation>
    <scope>NUCLEOTIDE SEQUENCE [LARGE SCALE GENOMIC DNA]</scope>
    <source>
        <strain evidence="3">KCTC 23707</strain>
    </source>
</reference>
<keyword evidence="1" id="KW-0732">Signal</keyword>
<dbReference type="PANTHER" id="PTHR43546:SF3">
    <property type="entry name" value="UPF0173 METAL-DEPENDENT HYDROLASE MJ1163"/>
    <property type="match status" value="1"/>
</dbReference>
<organism evidence="2 3">
    <name type="scientific">Chelativorans composti</name>
    <dbReference type="NCBI Taxonomy" id="768533"/>
    <lineage>
        <taxon>Bacteria</taxon>
        <taxon>Pseudomonadati</taxon>
        <taxon>Pseudomonadota</taxon>
        <taxon>Alphaproteobacteria</taxon>
        <taxon>Hyphomicrobiales</taxon>
        <taxon>Phyllobacteriaceae</taxon>
        <taxon>Chelativorans</taxon>
    </lineage>
</organism>
<dbReference type="InterPro" id="IPR050114">
    <property type="entry name" value="UPF0173_UPF0282_UlaG_hydrolase"/>
</dbReference>
<feature type="signal peptide" evidence="1">
    <location>
        <begin position="1"/>
        <end position="30"/>
    </location>
</feature>
<sequence>MKVTRRTTLRLGAGTAAALAMPASLHLALAQDRSSDRYPTDGGEIVVYPIAHASIVLEVPGMVIYVDPVGEADAYEGLPPPDLVLITHEHGDHFSPDTLDVTVSAQSQFITNPSVYEKLSEDYRARATAMKNGDTTEVRDVQIEAIPAYNMTEDRLQYHPKGRDNGYVLTIDGRRVYIAGDTEDTPEMRALRNIDVAFIPMNLPYTMDIDQAASAVIEFKPANVYPYHYRGSDVEAFAAKVREGAPEVNVILGPWYG</sequence>
<name>A0ABW5DJY3_9HYPH</name>
<dbReference type="InterPro" id="IPR036866">
    <property type="entry name" value="RibonucZ/Hydroxyglut_hydro"/>
</dbReference>
<protein>
    <submittedName>
        <fullName evidence="2">MBL fold metallo-hydrolase</fullName>
    </submittedName>
</protein>
<dbReference type="EMBL" id="JBHUIR010000054">
    <property type="protein sequence ID" value="MFD2260823.1"/>
    <property type="molecule type" value="Genomic_DNA"/>
</dbReference>
<dbReference type="PROSITE" id="PS51318">
    <property type="entry name" value="TAT"/>
    <property type="match status" value="1"/>
</dbReference>